<dbReference type="Proteomes" id="UP000016936">
    <property type="component" value="Unassembled WGS sequence"/>
</dbReference>
<reference evidence="4 5" key="1">
    <citation type="journal article" date="2012" name="PLoS Pathog.">
        <title>Diverse lifestyles and strategies of plant pathogenesis encoded in the genomes of eighteen Dothideomycetes fungi.</title>
        <authorList>
            <person name="Ohm R.A."/>
            <person name="Feau N."/>
            <person name="Henrissat B."/>
            <person name="Schoch C.L."/>
            <person name="Horwitz B.A."/>
            <person name="Barry K.W."/>
            <person name="Condon B.J."/>
            <person name="Copeland A.C."/>
            <person name="Dhillon B."/>
            <person name="Glaser F."/>
            <person name="Hesse C.N."/>
            <person name="Kosti I."/>
            <person name="LaButti K."/>
            <person name="Lindquist E.A."/>
            <person name="Lucas S."/>
            <person name="Salamov A.A."/>
            <person name="Bradshaw R.E."/>
            <person name="Ciuffetti L."/>
            <person name="Hamelin R.C."/>
            <person name="Kema G.H.J."/>
            <person name="Lawrence C."/>
            <person name="Scott J.A."/>
            <person name="Spatafora J.W."/>
            <person name="Turgeon B.G."/>
            <person name="de Wit P.J.G.M."/>
            <person name="Zhong S."/>
            <person name="Goodwin S.B."/>
            <person name="Grigoriev I.V."/>
        </authorList>
    </citation>
    <scope>NUCLEOTIDE SEQUENCE [LARGE SCALE GENOMIC DNA]</scope>
    <source>
        <strain evidence="5">C5 / ATCC 48332 / race O</strain>
    </source>
</reference>
<feature type="transmembrane region" description="Helical" evidence="2">
    <location>
        <begin position="153"/>
        <end position="171"/>
    </location>
</feature>
<dbReference type="EMBL" id="KB445569">
    <property type="protein sequence ID" value="EMD97192.1"/>
    <property type="molecule type" value="Genomic_DNA"/>
</dbReference>
<gene>
    <name evidence="4" type="ORF">COCHEDRAFT_1199960</name>
</gene>
<evidence type="ECO:0000256" key="3">
    <source>
        <dbReference type="SAM" id="SignalP"/>
    </source>
</evidence>
<keyword evidence="5" id="KW-1185">Reference proteome</keyword>
<evidence type="ECO:0000256" key="1">
    <source>
        <dbReference type="SAM" id="MobiDB-lite"/>
    </source>
</evidence>
<protein>
    <submittedName>
        <fullName evidence="4">Uncharacterized protein</fullName>
    </submittedName>
</protein>
<keyword evidence="2" id="KW-1133">Transmembrane helix</keyword>
<evidence type="ECO:0000313" key="5">
    <source>
        <dbReference type="Proteomes" id="UP000016936"/>
    </source>
</evidence>
<evidence type="ECO:0000256" key="2">
    <source>
        <dbReference type="SAM" id="Phobius"/>
    </source>
</evidence>
<sequence>MFTISTLPWLWLSILSATISVLAHDITYVTVTTTSTLVISVFNFVPTTHRTSTHPISTIAYSNTSIPALTVTPTATMNVRLSKERYQLSYSSTLNIQTATTMAAPVSTAAREKEDTEGDAHESHSHTTPPFRSEVPKPAWIIPSTTALLCFDFLAVTFFVWCWVMGWFSWWRGDQGRDHGMGRGRGQSYRTGEARGSGTRVLVNQNVEREMRMLGMV</sequence>
<dbReference type="OMA" id="FFVWCWV"/>
<keyword evidence="2" id="KW-0812">Transmembrane</keyword>
<feature type="region of interest" description="Disordered" evidence="1">
    <location>
        <begin position="108"/>
        <end position="134"/>
    </location>
</feature>
<dbReference type="AlphaFoldDB" id="M2VB75"/>
<accession>M2VB75</accession>
<feature type="signal peptide" evidence="3">
    <location>
        <begin position="1"/>
        <end position="23"/>
    </location>
</feature>
<evidence type="ECO:0000313" key="4">
    <source>
        <dbReference type="EMBL" id="EMD97192.1"/>
    </source>
</evidence>
<reference evidence="5" key="2">
    <citation type="journal article" date="2013" name="PLoS Genet.">
        <title>Comparative genome structure, secondary metabolite, and effector coding capacity across Cochliobolus pathogens.</title>
        <authorList>
            <person name="Condon B.J."/>
            <person name="Leng Y."/>
            <person name="Wu D."/>
            <person name="Bushley K.E."/>
            <person name="Ohm R.A."/>
            <person name="Otillar R."/>
            <person name="Martin J."/>
            <person name="Schackwitz W."/>
            <person name="Grimwood J."/>
            <person name="MohdZainudin N."/>
            <person name="Xue C."/>
            <person name="Wang R."/>
            <person name="Manning V.A."/>
            <person name="Dhillon B."/>
            <person name="Tu Z.J."/>
            <person name="Steffenson B.J."/>
            <person name="Salamov A."/>
            <person name="Sun H."/>
            <person name="Lowry S."/>
            <person name="LaButti K."/>
            <person name="Han J."/>
            <person name="Copeland A."/>
            <person name="Lindquist E."/>
            <person name="Barry K."/>
            <person name="Schmutz J."/>
            <person name="Baker S.E."/>
            <person name="Ciuffetti L.M."/>
            <person name="Grigoriev I.V."/>
            <person name="Zhong S."/>
            <person name="Turgeon B.G."/>
        </authorList>
    </citation>
    <scope>NUCLEOTIDE SEQUENCE [LARGE SCALE GENOMIC DNA]</scope>
    <source>
        <strain evidence="5">C5 / ATCC 48332 / race O</strain>
    </source>
</reference>
<dbReference type="OrthoDB" id="3695699at2759"/>
<feature type="chain" id="PRO_5004027469" evidence="3">
    <location>
        <begin position="24"/>
        <end position="217"/>
    </location>
</feature>
<name>M2VB75_COCH5</name>
<keyword evidence="2" id="KW-0472">Membrane</keyword>
<proteinExistence type="predicted"/>
<organism evidence="4 5">
    <name type="scientific">Cochliobolus heterostrophus (strain C5 / ATCC 48332 / race O)</name>
    <name type="common">Southern corn leaf blight fungus</name>
    <name type="synonym">Bipolaris maydis</name>
    <dbReference type="NCBI Taxonomy" id="701091"/>
    <lineage>
        <taxon>Eukaryota</taxon>
        <taxon>Fungi</taxon>
        <taxon>Dikarya</taxon>
        <taxon>Ascomycota</taxon>
        <taxon>Pezizomycotina</taxon>
        <taxon>Dothideomycetes</taxon>
        <taxon>Pleosporomycetidae</taxon>
        <taxon>Pleosporales</taxon>
        <taxon>Pleosporineae</taxon>
        <taxon>Pleosporaceae</taxon>
        <taxon>Bipolaris</taxon>
    </lineage>
</organism>
<feature type="compositionally biased region" description="Basic and acidic residues" evidence="1">
    <location>
        <begin position="110"/>
        <end position="125"/>
    </location>
</feature>
<keyword evidence="3" id="KW-0732">Signal</keyword>
<dbReference type="HOGENOM" id="CLU_1294175_0_0_1"/>